<keyword evidence="2" id="KW-1185">Reference proteome</keyword>
<dbReference type="InterPro" id="IPR029010">
    <property type="entry name" value="ThuA-like"/>
</dbReference>
<dbReference type="AlphaFoldDB" id="A0A221W280"/>
<dbReference type="RefSeq" id="WP_093941306.1">
    <property type="nucleotide sequence ID" value="NZ_CP022521.1"/>
</dbReference>
<dbReference type="Pfam" id="PF06283">
    <property type="entry name" value="ThuA"/>
    <property type="match status" value="1"/>
</dbReference>
<proteinExistence type="predicted"/>
<dbReference type="PANTHER" id="PTHR40469:SF2">
    <property type="entry name" value="GALACTOSE-BINDING DOMAIN-LIKE SUPERFAMILY PROTEIN"/>
    <property type="match status" value="1"/>
</dbReference>
<dbReference type="KEGG" id="ahg:AHOG_11155"/>
<gene>
    <name evidence="1" type="ORF">AHOG_11155</name>
</gene>
<sequence length="225" mass="24563">MSESKNRPSMLVYSRTTAFRHESIPAGVAAISGLGRDHGFVVTATEDPDVLTAEVAAQTVVVFLSTSGTSTDAAGRAELEKWVRAGGGFVGVHGASTSDKDWPFYRDLVGARFVDHPEIQRVPAEVEDRAHPSTAHLGPTWDRTDEWYNFDASPRQDVRVLLSVDEARYEPGPQAMGDHPIAWCHEPHGGRSWYTALGHSSEAYADPEFLAHLLGGIRWAARLDG</sequence>
<evidence type="ECO:0000313" key="1">
    <source>
        <dbReference type="EMBL" id="ASO19874.1"/>
    </source>
</evidence>
<dbReference type="InterPro" id="IPR029062">
    <property type="entry name" value="Class_I_gatase-like"/>
</dbReference>
<reference evidence="1 2" key="1">
    <citation type="submission" date="2017-07" db="EMBL/GenBank/DDBJ databases">
        <title>Complete genome sequence of Actinoalloteichus hoggarensis DSM 45943, type strain of Actinoalloteichus hoggarensis.</title>
        <authorList>
            <person name="Ruckert C."/>
            <person name="Nouioui I."/>
            <person name="Willmese J."/>
            <person name="van Wezel G."/>
            <person name="Klenk H.-P."/>
            <person name="Kalinowski J."/>
            <person name="Zotchev S.B."/>
        </authorList>
    </citation>
    <scope>NUCLEOTIDE SEQUENCE [LARGE SCALE GENOMIC DNA]</scope>
    <source>
        <strain evidence="1 2">DSM 45943</strain>
    </source>
</reference>
<dbReference type="EMBL" id="CP022521">
    <property type="protein sequence ID" value="ASO19874.1"/>
    <property type="molecule type" value="Genomic_DNA"/>
</dbReference>
<accession>A0A221W280</accession>
<dbReference type="SUPFAM" id="SSF52317">
    <property type="entry name" value="Class I glutamine amidotransferase-like"/>
    <property type="match status" value="1"/>
</dbReference>
<dbReference type="PANTHER" id="PTHR40469">
    <property type="entry name" value="SECRETED GLYCOSYL HYDROLASE"/>
    <property type="match status" value="1"/>
</dbReference>
<name>A0A221W280_9PSEU</name>
<protein>
    <submittedName>
        <fullName evidence="1">Trehalose utilization</fullName>
    </submittedName>
</protein>
<evidence type="ECO:0000313" key="2">
    <source>
        <dbReference type="Proteomes" id="UP000204221"/>
    </source>
</evidence>
<dbReference type="Proteomes" id="UP000204221">
    <property type="component" value="Chromosome"/>
</dbReference>
<organism evidence="1 2">
    <name type="scientific">Actinoalloteichus hoggarensis</name>
    <dbReference type="NCBI Taxonomy" id="1470176"/>
    <lineage>
        <taxon>Bacteria</taxon>
        <taxon>Bacillati</taxon>
        <taxon>Actinomycetota</taxon>
        <taxon>Actinomycetes</taxon>
        <taxon>Pseudonocardiales</taxon>
        <taxon>Pseudonocardiaceae</taxon>
        <taxon>Actinoalloteichus</taxon>
    </lineage>
</organism>
<dbReference type="Gene3D" id="3.40.50.880">
    <property type="match status" value="1"/>
</dbReference>
<dbReference type="OrthoDB" id="8217716at2"/>